<dbReference type="PROSITE" id="PS50181">
    <property type="entry name" value="FBOX"/>
    <property type="match status" value="1"/>
</dbReference>
<feature type="region of interest" description="Disordered" evidence="1">
    <location>
        <begin position="171"/>
        <end position="236"/>
    </location>
</feature>
<dbReference type="OMA" id="CAQVCWY"/>
<evidence type="ECO:0000259" key="2">
    <source>
        <dbReference type="PROSITE" id="PS50181"/>
    </source>
</evidence>
<dbReference type="InterPro" id="IPR036047">
    <property type="entry name" value="F-box-like_dom_sf"/>
</dbReference>
<reference evidence="3" key="2">
    <citation type="submission" date="2021-01" db="UniProtKB">
        <authorList>
            <consortium name="EnsemblMetazoa"/>
        </authorList>
    </citation>
    <scope>IDENTIFICATION</scope>
</reference>
<dbReference type="CDD" id="cd22172">
    <property type="entry name" value="F-box_FBXO16"/>
    <property type="match status" value="1"/>
</dbReference>
<dbReference type="RefSeq" id="XP_787451.1">
    <property type="nucleotide sequence ID" value="XM_782358.4"/>
</dbReference>
<dbReference type="PANTHER" id="PTHR46857">
    <property type="entry name" value="EPITHELIAL CELL-TRANSFORMING SEQUENCE 2 ONCOGENE-LIKE"/>
    <property type="match status" value="1"/>
</dbReference>
<evidence type="ECO:0000313" key="3">
    <source>
        <dbReference type="EnsemblMetazoa" id="XP_787451"/>
    </source>
</evidence>
<dbReference type="AlphaFoldDB" id="A0A7M7REY7"/>
<dbReference type="GeneID" id="582406"/>
<evidence type="ECO:0000256" key="1">
    <source>
        <dbReference type="SAM" id="MobiDB-lite"/>
    </source>
</evidence>
<dbReference type="OrthoDB" id="10257471at2759"/>
<name>A0A7M7REY7_STRPU</name>
<organism evidence="3 4">
    <name type="scientific">Strongylocentrotus purpuratus</name>
    <name type="common">Purple sea urchin</name>
    <dbReference type="NCBI Taxonomy" id="7668"/>
    <lineage>
        <taxon>Eukaryota</taxon>
        <taxon>Metazoa</taxon>
        <taxon>Echinodermata</taxon>
        <taxon>Eleutherozoa</taxon>
        <taxon>Echinozoa</taxon>
        <taxon>Echinoidea</taxon>
        <taxon>Euechinoidea</taxon>
        <taxon>Echinacea</taxon>
        <taxon>Camarodonta</taxon>
        <taxon>Echinidea</taxon>
        <taxon>Strongylocentrotidae</taxon>
        <taxon>Strongylocentrotus</taxon>
    </lineage>
</organism>
<dbReference type="PANTHER" id="PTHR46857:SF2">
    <property type="entry name" value="F-BOX ONLY PROTEIN 16"/>
    <property type="match status" value="1"/>
</dbReference>
<dbReference type="InterPro" id="IPR001810">
    <property type="entry name" value="F-box_dom"/>
</dbReference>
<dbReference type="KEGG" id="spu:582406"/>
<proteinExistence type="predicted"/>
<dbReference type="SMART" id="SM00256">
    <property type="entry name" value="FBOX"/>
    <property type="match status" value="1"/>
</dbReference>
<keyword evidence="4" id="KW-1185">Reference proteome</keyword>
<dbReference type="Gene3D" id="1.20.1280.50">
    <property type="match status" value="1"/>
</dbReference>
<dbReference type="SUPFAM" id="SSF81383">
    <property type="entry name" value="F-box domain"/>
    <property type="match status" value="1"/>
</dbReference>
<feature type="compositionally biased region" description="Low complexity" evidence="1">
    <location>
        <begin position="271"/>
        <end position="286"/>
    </location>
</feature>
<reference evidence="4" key="1">
    <citation type="submission" date="2015-02" db="EMBL/GenBank/DDBJ databases">
        <title>Genome sequencing for Strongylocentrotus purpuratus.</title>
        <authorList>
            <person name="Murali S."/>
            <person name="Liu Y."/>
            <person name="Vee V."/>
            <person name="English A."/>
            <person name="Wang M."/>
            <person name="Skinner E."/>
            <person name="Han Y."/>
            <person name="Muzny D.M."/>
            <person name="Worley K.C."/>
            <person name="Gibbs R.A."/>
        </authorList>
    </citation>
    <scope>NUCLEOTIDE SEQUENCE</scope>
</reference>
<dbReference type="Pfam" id="PF12937">
    <property type="entry name" value="F-box-like"/>
    <property type="match status" value="1"/>
</dbReference>
<feature type="domain" description="F-box" evidence="2">
    <location>
        <begin position="90"/>
        <end position="136"/>
    </location>
</feature>
<evidence type="ECO:0000313" key="4">
    <source>
        <dbReference type="Proteomes" id="UP000007110"/>
    </source>
</evidence>
<dbReference type="EnsemblMetazoa" id="XM_782358">
    <property type="protein sequence ID" value="XP_787451"/>
    <property type="gene ID" value="LOC582406"/>
</dbReference>
<dbReference type="CTD" id="157574"/>
<dbReference type="InParanoid" id="A0A7M7REY7"/>
<feature type="compositionally biased region" description="Polar residues" evidence="1">
    <location>
        <begin position="297"/>
        <end position="317"/>
    </location>
</feature>
<dbReference type="Proteomes" id="UP000007110">
    <property type="component" value="Unassembled WGS sequence"/>
</dbReference>
<accession>A0A7M7REY7</accession>
<feature type="compositionally biased region" description="Polar residues" evidence="1">
    <location>
        <begin position="257"/>
        <end position="270"/>
    </location>
</feature>
<feature type="region of interest" description="Disordered" evidence="1">
    <location>
        <begin position="248"/>
        <end position="381"/>
    </location>
</feature>
<sequence>MAWSGEQKRIENKKKNLDTRIKFSSWTPMNHAPTKDKVFEERREVIQKWFDKWTDGQKRSVIADIVERCTMTQLQYTKSLVKVQLPVERVDFTRVLPRALSLYIFSFLDPRSLCRTAQVCWYWRYLTELDQLWMPKALKLGWYLTFTPSIYETGVWKRHYLENVRSLHYLPPKDAPKQKQVTINGNQENDPKKTVTPPRKTAWSTKSKPPKPLQHKPWRANAPVATDTHRNNYLDNEDELLVARQRRMEKMEASGQRRPQSAMTPDKTGNSPSIKSSSASKTLPSTQFNAKLKRARSTSNITNESSSGRPDWAQTNAGGDASRITANHIGGLDATVRPAPVLKPSRSTNALNRSERDPSSGPQFAAKGWKTVEYSDDESIG</sequence>
<protein>
    <recommendedName>
        <fullName evidence="2">F-box domain-containing protein</fullName>
    </recommendedName>
</protein>
<dbReference type="InterPro" id="IPR052805">
    <property type="entry name" value="GEF_Ubiquitin-Prot_Reg"/>
</dbReference>
<feature type="compositionally biased region" description="Polar residues" evidence="1">
    <location>
        <begin position="179"/>
        <end position="188"/>
    </location>
</feature>